<evidence type="ECO:0000256" key="7">
    <source>
        <dbReference type="ARBA" id="ARBA00022679"/>
    </source>
</evidence>
<dbReference type="InterPro" id="IPR047392">
    <property type="entry name" value="FH_FOXD3"/>
</dbReference>
<comment type="caution">
    <text evidence="24">The sequence shown here is derived from an EMBL/GenBank/DDBJ whole genome shotgun (WGS) entry which is preliminary data.</text>
</comment>
<evidence type="ECO:0000313" key="25">
    <source>
        <dbReference type="Proteomes" id="UP001166093"/>
    </source>
</evidence>
<evidence type="ECO:0000256" key="14">
    <source>
        <dbReference type="ARBA" id="ARBA00023163"/>
    </source>
</evidence>
<feature type="transmembrane region" description="Helical" evidence="22">
    <location>
        <begin position="781"/>
        <end position="801"/>
    </location>
</feature>
<dbReference type="SMART" id="SM00339">
    <property type="entry name" value="FH"/>
    <property type="match status" value="1"/>
</dbReference>
<dbReference type="Pfam" id="PF03155">
    <property type="entry name" value="Alg6_Alg8"/>
    <property type="match status" value="1"/>
</dbReference>
<feature type="transmembrane region" description="Helical" evidence="22">
    <location>
        <begin position="469"/>
        <end position="493"/>
    </location>
</feature>
<evidence type="ECO:0000256" key="22">
    <source>
        <dbReference type="SAM" id="Phobius"/>
    </source>
</evidence>
<name>A0ABS2YBE2_POLSP</name>
<feature type="non-terminal residue" evidence="24">
    <location>
        <position position="1"/>
    </location>
</feature>
<dbReference type="PANTHER" id="PTHR12413">
    <property type="entry name" value="DOLICHYL GLYCOSYLTRANSFERASE"/>
    <property type="match status" value="1"/>
</dbReference>
<evidence type="ECO:0000256" key="11">
    <source>
        <dbReference type="ARBA" id="ARBA00023015"/>
    </source>
</evidence>
<dbReference type="Proteomes" id="UP001166093">
    <property type="component" value="Unassembled WGS sequence"/>
</dbReference>
<sequence>MTLSGSCTANGMSGQTVLIAEDVDIDVVGEGDDGVERDSDCESQGLHDRGEEVEEIGVKGMTGSPCESTAEAQDTKGDGQDGGSGPMQNKPKNSLVKPPYSYIALITMSILQSPQKKLTLSGICEFISNRFPYYREKFPAWQNSIRHNLSLNDCFVKIPREPGNPGKGNYWTLDPQSEDMFDNGSFLRRRKRFKRHQSEILREQTALMMQSFGAYSLGGPYGRHYGIHPAAYTHPAALQYPYMPPMGPMLPPAVPLLPSTELNRKAFHSQLSPSLQLQLSSLSAATIIKSEPSSRPSFSIENIIGVSSTSPSAQTFLRPPVTVQSALLSAQPLSLTRTSAAVKRGCASGHVTVQRRRRRRDLRRLSADVLNEEAEREPARCMKSACSAGKAPMFGDYEAQRHWQEVTYNLPVGEWYFNTSDNNLLYWGLDYPPLTAYHSLLCAHIAQLINPDWISLHTSRGYESISHKLYMRATVVAADLIMYIPAVLLYSLYLCEGSSKKKVSTMLCMLLYPGLILIDYGHFQYPSHFVMLTVHLGSALWGVLGLALGWDLCGSLAFCLALNYKQMELYHALPFFCYLLGKCTRMGLTGKGLTHLLKIAGTVTASFALCWLPFLADPEQALQVLRRLFPVDRGLFEDKVANTWCSLNVLVKVKNLLLPQTQLRLRPSSDSGEPPSDPARTRVSLPQTQLGLGFAATLLAVLPSCIKLLVHPTVRGFKLALVNCSLGFFLFSFQVHEKSILLAALPVCLLISEIPFISTWFLQVTTFRDHCGIICHNGLLLPYIITSLAFLLISITLLSALERTSEEDLDLKQLFTRIRKRIPRFNAPLLAKCGYVLSLLCMAVLSFLSAALSPPAGLPDLFPVAVSLFSYMHFVGFLIYFNTIHLTELASRKTQKKAN</sequence>
<keyword evidence="20" id="KW-0539">Nucleus</keyword>
<keyword evidence="11" id="KW-0805">Transcription regulation</keyword>
<feature type="transmembrane region" description="Helical" evidence="22">
    <location>
        <begin position="740"/>
        <end position="761"/>
    </location>
</feature>
<evidence type="ECO:0000256" key="10">
    <source>
        <dbReference type="ARBA" id="ARBA00022989"/>
    </source>
</evidence>
<dbReference type="InterPro" id="IPR001766">
    <property type="entry name" value="Fork_head_dom"/>
</dbReference>
<accession>A0ABS2YBE2</accession>
<evidence type="ECO:0000256" key="4">
    <source>
        <dbReference type="ARBA" id="ARBA00011937"/>
    </source>
</evidence>
<evidence type="ECO:0000256" key="21">
    <source>
        <dbReference type="SAM" id="MobiDB-lite"/>
    </source>
</evidence>
<protein>
    <recommendedName>
        <fullName evidence="5">Dolichyl pyrophosphate Man9GlcNAc2 alpha-1,3-glucosyltransferase</fullName>
        <ecNumber evidence="4">2.4.1.267</ecNumber>
    </recommendedName>
    <alternativeName>
        <fullName evidence="17">Asparagine-linked glycosylation protein 6 homolog</fullName>
    </alternativeName>
    <alternativeName>
        <fullName evidence="16">Dol-P-Glc:Man(9)GlcNAc(2)-PP-Dol alpha-1,3-glucosyltransferase</fullName>
    </alternativeName>
    <alternativeName>
        <fullName evidence="15">Dolichyl-P-Glc:Man9GlcNAc2-PP-dolichyl glucosyltransferase</fullName>
    </alternativeName>
</protein>
<evidence type="ECO:0000313" key="24">
    <source>
        <dbReference type="EMBL" id="MBN3283799.1"/>
    </source>
</evidence>
<dbReference type="Gene3D" id="1.10.10.10">
    <property type="entry name" value="Winged helix-like DNA-binding domain superfamily/Winged helix DNA-binding domain"/>
    <property type="match status" value="1"/>
</dbReference>
<keyword evidence="12 20" id="KW-0238">DNA-binding</keyword>
<feature type="DNA-binding region" description="Fork-head" evidence="20">
    <location>
        <begin position="97"/>
        <end position="191"/>
    </location>
</feature>
<evidence type="ECO:0000256" key="19">
    <source>
        <dbReference type="ARBA" id="ARBA00048950"/>
    </source>
</evidence>
<comment type="function">
    <text evidence="18">Dolichyl pyrophosphate Man9GlcNAc2 alpha-1,3-glucosyltransferase that operates in the biosynthetic pathway of dolichol-linked oligosaccharides, the glycan precursors employed in protein asparagine (N)-glycosylation. The assembly of dolichol-linked oligosaccharides begins on the cytosolic side of the endoplasmic reticulum membrane and finishes in its lumen. The sequential addition of sugars to dolichol pyrophosphate produces dolichol-linked oligosaccharides containing fourteen sugars, including two GlcNAcs, nine mannoses and three glucoses. Once assembled, the oligosaccharide is transferred from the lipid to nascent proteins by oligosaccharyltransferases. In the lumen of the endoplasmic reticulum, adds the first glucose residue from dolichyl phosphate glucose (Dol-P-Glc) onto the lipid-linked oligosaccharide intermediate Man(9)GlcNAc(2)-PP-Dol to produce Glc(1)Man(9)GlcNAc(2)-PP-Dol. Glc(1)Man(9)GlcNAc(2)-PP-Dol is a substrate for ALG8, the following enzyme in the biosynthetic pathway.</text>
</comment>
<feature type="domain" description="Fork-head" evidence="23">
    <location>
        <begin position="97"/>
        <end position="191"/>
    </location>
</feature>
<comment type="similarity">
    <text evidence="3">Belongs to the ALG6/ALG8 glucosyltransferase family.</text>
</comment>
<evidence type="ECO:0000256" key="6">
    <source>
        <dbReference type="ARBA" id="ARBA00022676"/>
    </source>
</evidence>
<keyword evidence="8 22" id="KW-0812">Transmembrane</keyword>
<evidence type="ECO:0000256" key="15">
    <source>
        <dbReference type="ARBA" id="ARBA00029969"/>
    </source>
</evidence>
<comment type="catalytic activity">
    <reaction evidence="19">
        <text>an alpha-D-Man-(1-&gt;2)-alpha-D-Man-(1-&gt;2)-alpha-D-Man-(1-&gt;3)-[alpha-D-Man-(1-&gt;2)-alpha-D-Man-(1-&gt;3)-[alpha-D-Man-(1-&gt;2)-alpha-D-Man-(1-&gt;6)]-alpha-D-Man-(1-&gt;6)]-beta-D-Man-(1-&gt;4)-beta-D-GlcNAc-(1-&gt;4)-alpha-D-GlcNAc-diphospho-di-trans,poly-cis-dolichol + a di-trans,poly-cis-dolichyl beta-D-glucosyl phosphate = an alpha-D-Glc-(1-&gt;3)-alpha-D-Man-(1-&gt;2)-alpha-D-Man-(1-&gt;2)-alpha-D-Man-(1-&gt;3)-[alpha-D-Man-(1-&gt;2)-alpha-D-Man-(1-&gt;3)-[alpha-D-Man-(1-&gt;2)-alpha-D-Man-(1-&gt;6)]-alpha-D-Man-(1-&gt;6)]-beta-D-Man-(1-&gt;4)-beta-D-GlcNAc-(1-&gt;4)-alpha-D-GlcNAc-diphospho-di-trans,poly-cis-dolichol + a di-trans,poly-cis-dolichyl phosphate + H(+)</text>
        <dbReference type="Rhea" id="RHEA:30635"/>
        <dbReference type="Rhea" id="RHEA-COMP:19498"/>
        <dbReference type="Rhea" id="RHEA-COMP:19502"/>
        <dbReference type="Rhea" id="RHEA-COMP:19520"/>
        <dbReference type="Rhea" id="RHEA-COMP:19521"/>
        <dbReference type="ChEBI" id="CHEBI:15378"/>
        <dbReference type="ChEBI" id="CHEBI:57525"/>
        <dbReference type="ChEBI" id="CHEBI:57683"/>
        <dbReference type="ChEBI" id="CHEBI:132520"/>
        <dbReference type="ChEBI" id="CHEBI:132521"/>
        <dbReference type="EC" id="2.4.1.267"/>
    </reaction>
    <physiologicalReaction direction="left-to-right" evidence="19">
        <dbReference type="Rhea" id="RHEA:30636"/>
    </physiologicalReaction>
</comment>
<evidence type="ECO:0000256" key="12">
    <source>
        <dbReference type="ARBA" id="ARBA00023125"/>
    </source>
</evidence>
<evidence type="ECO:0000256" key="3">
    <source>
        <dbReference type="ARBA" id="ARBA00008715"/>
    </source>
</evidence>
<gene>
    <name evidence="24" type="primary">Alg6</name>
    <name evidence="24" type="ORF">GTO93_0003186</name>
</gene>
<proteinExistence type="inferred from homology"/>
<dbReference type="EC" id="2.4.1.267" evidence="4"/>
<feature type="transmembrane region" description="Helical" evidence="22">
    <location>
        <begin position="505"/>
        <end position="523"/>
    </location>
</feature>
<feature type="transmembrane region" description="Helical" evidence="22">
    <location>
        <begin position="864"/>
        <end position="887"/>
    </location>
</feature>
<keyword evidence="9" id="KW-0256">Endoplasmic reticulum</keyword>
<dbReference type="PROSITE" id="PS50039">
    <property type="entry name" value="FORK_HEAD_3"/>
    <property type="match status" value="1"/>
</dbReference>
<feature type="compositionally biased region" description="Basic and acidic residues" evidence="21">
    <location>
        <begin position="34"/>
        <end position="50"/>
    </location>
</feature>
<evidence type="ECO:0000256" key="5">
    <source>
        <dbReference type="ARBA" id="ARBA00019073"/>
    </source>
</evidence>
<feature type="transmembrane region" description="Helical" evidence="22">
    <location>
        <begin position="543"/>
        <end position="564"/>
    </location>
</feature>
<evidence type="ECO:0000256" key="2">
    <source>
        <dbReference type="ARBA" id="ARBA00004922"/>
    </source>
</evidence>
<evidence type="ECO:0000256" key="13">
    <source>
        <dbReference type="ARBA" id="ARBA00023136"/>
    </source>
</evidence>
<dbReference type="InterPro" id="IPR036390">
    <property type="entry name" value="WH_DNA-bd_sf"/>
</dbReference>
<evidence type="ECO:0000256" key="8">
    <source>
        <dbReference type="ARBA" id="ARBA00022692"/>
    </source>
</evidence>
<evidence type="ECO:0000256" key="16">
    <source>
        <dbReference type="ARBA" id="ARBA00032921"/>
    </source>
</evidence>
<dbReference type="PROSITE" id="PS00658">
    <property type="entry name" value="FORK_HEAD_2"/>
    <property type="match status" value="1"/>
</dbReference>
<keyword evidence="25" id="KW-1185">Reference proteome</keyword>
<feature type="region of interest" description="Disordered" evidence="21">
    <location>
        <begin position="31"/>
        <end position="94"/>
    </location>
</feature>
<keyword evidence="6" id="KW-0328">Glycosyltransferase</keyword>
<organism evidence="24 25">
    <name type="scientific">Polyodon spathula</name>
    <name type="common">North American paddlefish</name>
    <name type="synonym">Squalus spathula</name>
    <dbReference type="NCBI Taxonomy" id="7913"/>
    <lineage>
        <taxon>Eukaryota</taxon>
        <taxon>Metazoa</taxon>
        <taxon>Chordata</taxon>
        <taxon>Craniata</taxon>
        <taxon>Vertebrata</taxon>
        <taxon>Euteleostomi</taxon>
        <taxon>Actinopterygii</taxon>
        <taxon>Chondrostei</taxon>
        <taxon>Acipenseriformes</taxon>
        <taxon>Polyodontidae</taxon>
        <taxon>Polyodon</taxon>
    </lineage>
</organism>
<keyword evidence="14" id="KW-0804">Transcription</keyword>
<reference evidence="24" key="1">
    <citation type="journal article" date="2021" name="Cell">
        <title>Tracing the genetic footprints of vertebrate landing in non-teleost ray-finned fishes.</title>
        <authorList>
            <person name="Bi X."/>
            <person name="Wang K."/>
            <person name="Yang L."/>
            <person name="Pan H."/>
            <person name="Jiang H."/>
            <person name="Wei Q."/>
            <person name="Fang M."/>
            <person name="Yu H."/>
            <person name="Zhu C."/>
            <person name="Cai Y."/>
            <person name="He Y."/>
            <person name="Gan X."/>
            <person name="Zeng H."/>
            <person name="Yu D."/>
            <person name="Zhu Y."/>
            <person name="Jiang H."/>
            <person name="Qiu Q."/>
            <person name="Yang H."/>
            <person name="Zhang Y.E."/>
            <person name="Wang W."/>
            <person name="Zhu M."/>
            <person name="He S."/>
            <person name="Zhang G."/>
        </authorList>
    </citation>
    <scope>NUCLEOTIDE SEQUENCE</scope>
    <source>
        <strain evidence="24">Pddl_001</strain>
    </source>
</reference>
<dbReference type="InterPro" id="IPR036388">
    <property type="entry name" value="WH-like_DNA-bd_sf"/>
</dbReference>
<dbReference type="EMBL" id="JAAWVQ010130892">
    <property type="protein sequence ID" value="MBN3283799.1"/>
    <property type="molecule type" value="Genomic_DNA"/>
</dbReference>
<feature type="transmembrane region" description="Helical" evidence="22">
    <location>
        <begin position="716"/>
        <end position="733"/>
    </location>
</feature>
<keyword evidence="10 22" id="KW-1133">Transmembrane helix</keyword>
<evidence type="ECO:0000256" key="9">
    <source>
        <dbReference type="ARBA" id="ARBA00022824"/>
    </source>
</evidence>
<feature type="non-terminal residue" evidence="24">
    <location>
        <position position="899"/>
    </location>
</feature>
<comment type="subcellular location">
    <subcellularLocation>
        <location evidence="1">Endoplasmic reticulum membrane</location>
        <topology evidence="1">Multi-pass membrane protein</topology>
    </subcellularLocation>
    <subcellularLocation>
        <location evidence="20">Nucleus</location>
    </subcellularLocation>
</comment>
<evidence type="ECO:0000256" key="20">
    <source>
        <dbReference type="PROSITE-ProRule" id="PRU00089"/>
    </source>
</evidence>
<dbReference type="Pfam" id="PF00250">
    <property type="entry name" value="Forkhead"/>
    <property type="match status" value="1"/>
</dbReference>
<feature type="transmembrane region" description="Helical" evidence="22">
    <location>
        <begin position="690"/>
        <end position="710"/>
    </location>
</feature>
<dbReference type="InterPro" id="IPR004856">
    <property type="entry name" value="Glyco_trans_ALG6/ALG8"/>
</dbReference>
<keyword evidence="13 22" id="KW-0472">Membrane</keyword>
<keyword evidence="7" id="KW-0808">Transferase</keyword>
<dbReference type="InterPro" id="IPR030456">
    <property type="entry name" value="TF_fork_head_CS_2"/>
</dbReference>
<dbReference type="PANTHER" id="PTHR12413:SF1">
    <property type="entry name" value="DOLICHYL PYROPHOSPHATE MAN9GLCNAC2 ALPHA-1,3-GLUCOSYLTRANSFERASE"/>
    <property type="match status" value="1"/>
</dbReference>
<evidence type="ECO:0000256" key="18">
    <source>
        <dbReference type="ARBA" id="ARBA00044720"/>
    </source>
</evidence>
<evidence type="ECO:0000256" key="1">
    <source>
        <dbReference type="ARBA" id="ARBA00004477"/>
    </source>
</evidence>
<evidence type="ECO:0000256" key="17">
    <source>
        <dbReference type="ARBA" id="ARBA00033252"/>
    </source>
</evidence>
<dbReference type="CDD" id="cd20047">
    <property type="entry name" value="FH_FOXD3"/>
    <property type="match status" value="1"/>
</dbReference>
<feature type="transmembrane region" description="Helical" evidence="22">
    <location>
        <begin position="829"/>
        <end position="852"/>
    </location>
</feature>
<dbReference type="PRINTS" id="PR00053">
    <property type="entry name" value="FORKHEAD"/>
</dbReference>
<evidence type="ECO:0000259" key="23">
    <source>
        <dbReference type="PROSITE" id="PS50039"/>
    </source>
</evidence>
<comment type="pathway">
    <text evidence="2">Protein modification; protein glycosylation.</text>
</comment>
<dbReference type="SUPFAM" id="SSF46785">
    <property type="entry name" value="Winged helix' DNA-binding domain"/>
    <property type="match status" value="1"/>
</dbReference>